<reference evidence="2 3" key="1">
    <citation type="submission" date="2019-03" db="EMBL/GenBank/DDBJ databases">
        <title>Genomic Encyclopedia of Type Strains, Phase IV (KMG-IV): sequencing the most valuable type-strain genomes for metagenomic binning, comparative biology and taxonomic classification.</title>
        <authorList>
            <person name="Goeker M."/>
        </authorList>
    </citation>
    <scope>NUCLEOTIDE SEQUENCE [LARGE SCALE GENOMIC DNA]</scope>
    <source>
        <strain evidence="2 3">DSM 21944</strain>
    </source>
</reference>
<dbReference type="RefSeq" id="WP_123522297.1">
    <property type="nucleotide sequence ID" value="NZ_JBHLWF010000086.1"/>
</dbReference>
<dbReference type="InterPro" id="IPR013766">
    <property type="entry name" value="Thioredoxin_domain"/>
</dbReference>
<dbReference type="InterPro" id="IPR013740">
    <property type="entry name" value="Redoxin"/>
</dbReference>
<dbReference type="InterPro" id="IPR050553">
    <property type="entry name" value="Thioredoxin_ResA/DsbE_sf"/>
</dbReference>
<sequence length="185" mass="20134">MKRFLPPLLILLFAAAGGTAGFLLSSRYYDNPPPPPGISQVALGDKVPDGVLHDPQGRPHTFARWHGDLLVVNYWASWCPPCIEEMPMLDAWAKEHAQQGITVVGVAEDDAEAALAFLRDHPVGYPVLIGGRALDGSSMQLGNSRNVLPYTVLIGRDGRLLERKAGLLDRGLLDGWRDRHGGPAR</sequence>
<dbReference type="OrthoDB" id="9796554at2"/>
<evidence type="ECO:0000313" key="2">
    <source>
        <dbReference type="EMBL" id="TCS98153.1"/>
    </source>
</evidence>
<dbReference type="Proteomes" id="UP000294599">
    <property type="component" value="Unassembled WGS sequence"/>
</dbReference>
<dbReference type="SUPFAM" id="SSF52833">
    <property type="entry name" value="Thioredoxin-like"/>
    <property type="match status" value="1"/>
</dbReference>
<comment type="caution">
    <text evidence="2">The sequence shown here is derived from an EMBL/GenBank/DDBJ whole genome shotgun (WGS) entry which is preliminary data.</text>
</comment>
<dbReference type="PROSITE" id="PS51352">
    <property type="entry name" value="THIOREDOXIN_2"/>
    <property type="match status" value="1"/>
</dbReference>
<dbReference type="PANTHER" id="PTHR42852:SF17">
    <property type="entry name" value="THIOREDOXIN-LIKE PROTEIN HI_1115"/>
    <property type="match status" value="1"/>
</dbReference>
<gene>
    <name evidence="2" type="ORF">EDC25_1095</name>
</gene>
<dbReference type="PANTHER" id="PTHR42852">
    <property type="entry name" value="THIOL:DISULFIDE INTERCHANGE PROTEIN DSBE"/>
    <property type="match status" value="1"/>
</dbReference>
<accession>A0A4S3KZS0</accession>
<dbReference type="AlphaFoldDB" id="A0A4S3KZS0"/>
<name>A0A4S3KZS0_9GAMM</name>
<dbReference type="Pfam" id="PF08534">
    <property type="entry name" value="Redoxin"/>
    <property type="match status" value="1"/>
</dbReference>
<dbReference type="GO" id="GO:0016853">
    <property type="term" value="F:isomerase activity"/>
    <property type="evidence" value="ECO:0007669"/>
    <property type="project" value="UniProtKB-KW"/>
</dbReference>
<dbReference type="GO" id="GO:0016491">
    <property type="term" value="F:oxidoreductase activity"/>
    <property type="evidence" value="ECO:0007669"/>
    <property type="project" value="InterPro"/>
</dbReference>
<evidence type="ECO:0000259" key="1">
    <source>
        <dbReference type="PROSITE" id="PS51352"/>
    </source>
</evidence>
<organism evidence="2 3">
    <name type="scientific">Pseudofulvimonas gallinarii</name>
    <dbReference type="NCBI Taxonomy" id="634155"/>
    <lineage>
        <taxon>Bacteria</taxon>
        <taxon>Pseudomonadati</taxon>
        <taxon>Pseudomonadota</taxon>
        <taxon>Gammaproteobacteria</taxon>
        <taxon>Lysobacterales</taxon>
        <taxon>Rhodanobacteraceae</taxon>
        <taxon>Pseudofulvimonas</taxon>
    </lineage>
</organism>
<dbReference type="EMBL" id="SMAF01000009">
    <property type="protein sequence ID" value="TCS98153.1"/>
    <property type="molecule type" value="Genomic_DNA"/>
</dbReference>
<feature type="domain" description="Thioredoxin" evidence="1">
    <location>
        <begin position="41"/>
        <end position="182"/>
    </location>
</feature>
<protein>
    <submittedName>
        <fullName evidence="2">Thiol-disulfide isomerase/thioredoxin</fullName>
    </submittedName>
</protein>
<dbReference type="Gene3D" id="3.40.30.10">
    <property type="entry name" value="Glutaredoxin"/>
    <property type="match status" value="1"/>
</dbReference>
<dbReference type="CDD" id="cd02966">
    <property type="entry name" value="TlpA_like_family"/>
    <property type="match status" value="1"/>
</dbReference>
<proteinExistence type="predicted"/>
<dbReference type="InterPro" id="IPR036249">
    <property type="entry name" value="Thioredoxin-like_sf"/>
</dbReference>
<keyword evidence="2" id="KW-0413">Isomerase</keyword>
<keyword evidence="3" id="KW-1185">Reference proteome</keyword>
<evidence type="ECO:0000313" key="3">
    <source>
        <dbReference type="Proteomes" id="UP000294599"/>
    </source>
</evidence>